<keyword evidence="8 14" id="KW-0067">ATP-binding</keyword>
<dbReference type="InterPro" id="IPR013221">
    <property type="entry name" value="Mur_ligase_cen"/>
</dbReference>
<dbReference type="HAMAP" id="MF_00046">
    <property type="entry name" value="MurC"/>
    <property type="match status" value="1"/>
</dbReference>
<accession>A0A1H9FHD6</accession>
<evidence type="ECO:0000256" key="6">
    <source>
        <dbReference type="ARBA" id="ARBA00022618"/>
    </source>
</evidence>
<dbReference type="NCBIfam" id="TIGR01082">
    <property type="entry name" value="murC"/>
    <property type="match status" value="1"/>
</dbReference>
<dbReference type="InterPro" id="IPR036615">
    <property type="entry name" value="Mur_ligase_C_dom_sf"/>
</dbReference>
<keyword evidence="6 14" id="KW-0132">Cell division</keyword>
<sequence length="431" mass="49022">MPTYHFIGIKGTGMSALAQILHDSGENVQGSDIEKHIFTEDALKEKNIRILPFDKGNITEGLTIIAGNAFNDEHEEIVKAKELGLEFYRYHEFLGEWATRYTSVAVTGAHGKTSTTGLLAHTLKNNVPTSYLIGDGTGHGHPESQYFVFEACEYRRHFLAYKPDYAIMTNIDFDHPDYFRSVEDVFDAFQSMALNVKKGIIACGDDEYLQQIQAKVPVVYYGFTEGNDFQAKHIQESEEGTTFDVYVRSTYYETFTIPTYGNHSVLNALSVIALMQYEGFKAQQIRDLKTFPGVKRRFTETEWKNGQILIDDYAHHPKEIEATIDSARKKYPNKDIVAVFQPHTFTRTKQFIDEFAEALSQADYIYLCDIFASAREKSGNLTIDHLKEKIDGAQLLLEGETNILQQHQNSVLLFMGAGDIQKYEEEFKQLA</sequence>
<evidence type="ECO:0000256" key="12">
    <source>
        <dbReference type="ARBA" id="ARBA00023316"/>
    </source>
</evidence>
<keyword evidence="4 14" id="KW-0963">Cytoplasm</keyword>
<feature type="domain" description="Mur ligase central" evidence="17">
    <location>
        <begin position="106"/>
        <end position="274"/>
    </location>
</feature>
<comment type="function">
    <text evidence="14">Cell wall formation.</text>
</comment>
<evidence type="ECO:0000256" key="14">
    <source>
        <dbReference type="HAMAP-Rule" id="MF_00046"/>
    </source>
</evidence>
<evidence type="ECO:0000256" key="3">
    <source>
        <dbReference type="ARBA" id="ARBA00012211"/>
    </source>
</evidence>
<dbReference type="EMBL" id="FOES01000012">
    <property type="protein sequence ID" value="SEQ37340.1"/>
    <property type="molecule type" value="Genomic_DNA"/>
</dbReference>
<evidence type="ECO:0000256" key="2">
    <source>
        <dbReference type="ARBA" id="ARBA00004752"/>
    </source>
</evidence>
<keyword evidence="5 14" id="KW-0436">Ligase</keyword>
<evidence type="ECO:0000256" key="1">
    <source>
        <dbReference type="ARBA" id="ARBA00004496"/>
    </source>
</evidence>
<dbReference type="Gene3D" id="3.90.190.20">
    <property type="entry name" value="Mur ligase, C-terminal domain"/>
    <property type="match status" value="1"/>
</dbReference>
<evidence type="ECO:0000256" key="9">
    <source>
        <dbReference type="ARBA" id="ARBA00022960"/>
    </source>
</evidence>
<dbReference type="PANTHER" id="PTHR43445">
    <property type="entry name" value="UDP-N-ACETYLMURAMATE--L-ALANINE LIGASE-RELATED"/>
    <property type="match status" value="1"/>
</dbReference>
<keyword evidence="10 14" id="KW-0573">Peptidoglycan synthesis</keyword>
<comment type="subcellular location">
    <subcellularLocation>
        <location evidence="1 14">Cytoplasm</location>
    </subcellularLocation>
</comment>
<comment type="similarity">
    <text evidence="14">Belongs to the MurCDEF family.</text>
</comment>
<keyword evidence="11 14" id="KW-0131">Cell cycle</keyword>
<dbReference type="OrthoDB" id="9804126at2"/>
<dbReference type="GO" id="GO:0005737">
    <property type="term" value="C:cytoplasm"/>
    <property type="evidence" value="ECO:0007669"/>
    <property type="project" value="UniProtKB-SubCell"/>
</dbReference>
<dbReference type="SUPFAM" id="SSF53244">
    <property type="entry name" value="MurD-like peptide ligases, peptide-binding domain"/>
    <property type="match status" value="1"/>
</dbReference>
<feature type="domain" description="Mur ligase N-terminal catalytic" evidence="15">
    <location>
        <begin position="3"/>
        <end position="101"/>
    </location>
</feature>
<organism evidence="18 19">
    <name type="scientific">Piscibacillus halophilus</name>
    <dbReference type="NCBI Taxonomy" id="571933"/>
    <lineage>
        <taxon>Bacteria</taxon>
        <taxon>Bacillati</taxon>
        <taxon>Bacillota</taxon>
        <taxon>Bacilli</taxon>
        <taxon>Bacillales</taxon>
        <taxon>Bacillaceae</taxon>
        <taxon>Piscibacillus</taxon>
    </lineage>
</organism>
<dbReference type="Gene3D" id="3.40.1190.10">
    <property type="entry name" value="Mur-like, catalytic domain"/>
    <property type="match status" value="1"/>
</dbReference>
<dbReference type="InterPro" id="IPR000713">
    <property type="entry name" value="Mur_ligase_N"/>
</dbReference>
<name>A0A1H9FHD6_9BACI</name>
<evidence type="ECO:0000256" key="13">
    <source>
        <dbReference type="ARBA" id="ARBA00047833"/>
    </source>
</evidence>
<dbReference type="SUPFAM" id="SSF51984">
    <property type="entry name" value="MurCD N-terminal domain"/>
    <property type="match status" value="1"/>
</dbReference>
<evidence type="ECO:0000256" key="5">
    <source>
        <dbReference type="ARBA" id="ARBA00022598"/>
    </source>
</evidence>
<dbReference type="GO" id="GO:0008360">
    <property type="term" value="P:regulation of cell shape"/>
    <property type="evidence" value="ECO:0007669"/>
    <property type="project" value="UniProtKB-KW"/>
</dbReference>
<evidence type="ECO:0000259" key="15">
    <source>
        <dbReference type="Pfam" id="PF01225"/>
    </source>
</evidence>
<dbReference type="GO" id="GO:0005524">
    <property type="term" value="F:ATP binding"/>
    <property type="evidence" value="ECO:0007669"/>
    <property type="project" value="UniProtKB-UniRule"/>
</dbReference>
<feature type="binding site" evidence="14">
    <location>
        <begin position="108"/>
        <end position="114"/>
    </location>
    <ligand>
        <name>ATP</name>
        <dbReference type="ChEBI" id="CHEBI:30616"/>
    </ligand>
</feature>
<dbReference type="InterPro" id="IPR050061">
    <property type="entry name" value="MurCDEF_pg_biosynth"/>
</dbReference>
<evidence type="ECO:0000256" key="10">
    <source>
        <dbReference type="ARBA" id="ARBA00022984"/>
    </source>
</evidence>
<evidence type="ECO:0000256" key="7">
    <source>
        <dbReference type="ARBA" id="ARBA00022741"/>
    </source>
</evidence>
<dbReference type="STRING" id="571933.SAMN05216362_11228"/>
<dbReference type="Gene3D" id="3.40.50.720">
    <property type="entry name" value="NAD(P)-binding Rossmann-like Domain"/>
    <property type="match status" value="1"/>
</dbReference>
<dbReference type="Proteomes" id="UP000199427">
    <property type="component" value="Unassembled WGS sequence"/>
</dbReference>
<dbReference type="AlphaFoldDB" id="A0A1H9FHD6"/>
<keyword evidence="19" id="KW-1185">Reference proteome</keyword>
<evidence type="ECO:0000256" key="8">
    <source>
        <dbReference type="ARBA" id="ARBA00022840"/>
    </source>
</evidence>
<gene>
    <name evidence="14" type="primary">murC</name>
    <name evidence="18" type="ORF">SAMN05216362_11228</name>
</gene>
<dbReference type="GO" id="GO:0051301">
    <property type="term" value="P:cell division"/>
    <property type="evidence" value="ECO:0007669"/>
    <property type="project" value="UniProtKB-KW"/>
</dbReference>
<reference evidence="18 19" key="1">
    <citation type="submission" date="2016-10" db="EMBL/GenBank/DDBJ databases">
        <authorList>
            <person name="de Groot N.N."/>
        </authorList>
    </citation>
    <scope>NUCLEOTIDE SEQUENCE [LARGE SCALE GENOMIC DNA]</scope>
    <source>
        <strain evidence="18 19">DSM 21633</strain>
    </source>
</reference>
<dbReference type="Pfam" id="PF01225">
    <property type="entry name" value="Mur_ligase"/>
    <property type="match status" value="1"/>
</dbReference>
<dbReference type="PANTHER" id="PTHR43445:SF3">
    <property type="entry name" value="UDP-N-ACETYLMURAMATE--L-ALANINE LIGASE"/>
    <property type="match status" value="1"/>
</dbReference>
<evidence type="ECO:0000256" key="11">
    <source>
        <dbReference type="ARBA" id="ARBA00023306"/>
    </source>
</evidence>
<dbReference type="GO" id="GO:0009252">
    <property type="term" value="P:peptidoglycan biosynthetic process"/>
    <property type="evidence" value="ECO:0007669"/>
    <property type="project" value="UniProtKB-UniRule"/>
</dbReference>
<feature type="domain" description="Mur ligase C-terminal" evidence="16">
    <location>
        <begin position="296"/>
        <end position="387"/>
    </location>
</feature>
<dbReference type="InterPro" id="IPR004101">
    <property type="entry name" value="Mur_ligase_C"/>
</dbReference>
<keyword evidence="12 14" id="KW-0961">Cell wall biogenesis/degradation</keyword>
<evidence type="ECO:0000259" key="16">
    <source>
        <dbReference type="Pfam" id="PF02875"/>
    </source>
</evidence>
<dbReference type="InterPro" id="IPR036565">
    <property type="entry name" value="Mur-like_cat_sf"/>
</dbReference>
<dbReference type="SUPFAM" id="SSF53623">
    <property type="entry name" value="MurD-like peptide ligases, catalytic domain"/>
    <property type="match status" value="1"/>
</dbReference>
<dbReference type="InterPro" id="IPR005758">
    <property type="entry name" value="UDP-N-AcMur_Ala_ligase_MurC"/>
</dbReference>
<evidence type="ECO:0000313" key="19">
    <source>
        <dbReference type="Proteomes" id="UP000199427"/>
    </source>
</evidence>
<dbReference type="EC" id="6.3.2.8" evidence="3 14"/>
<dbReference type="Pfam" id="PF02875">
    <property type="entry name" value="Mur_ligase_C"/>
    <property type="match status" value="1"/>
</dbReference>
<proteinExistence type="inferred from homology"/>
<evidence type="ECO:0000256" key="4">
    <source>
        <dbReference type="ARBA" id="ARBA00022490"/>
    </source>
</evidence>
<comment type="pathway">
    <text evidence="2 14">Cell wall biogenesis; peptidoglycan biosynthesis.</text>
</comment>
<keyword evidence="7 14" id="KW-0547">Nucleotide-binding</keyword>
<dbReference type="UniPathway" id="UPA00219"/>
<comment type="catalytic activity">
    <reaction evidence="13 14">
        <text>UDP-N-acetyl-alpha-D-muramate + L-alanine + ATP = UDP-N-acetyl-alpha-D-muramoyl-L-alanine + ADP + phosphate + H(+)</text>
        <dbReference type="Rhea" id="RHEA:23372"/>
        <dbReference type="ChEBI" id="CHEBI:15378"/>
        <dbReference type="ChEBI" id="CHEBI:30616"/>
        <dbReference type="ChEBI" id="CHEBI:43474"/>
        <dbReference type="ChEBI" id="CHEBI:57972"/>
        <dbReference type="ChEBI" id="CHEBI:70757"/>
        <dbReference type="ChEBI" id="CHEBI:83898"/>
        <dbReference type="ChEBI" id="CHEBI:456216"/>
        <dbReference type="EC" id="6.3.2.8"/>
    </reaction>
</comment>
<evidence type="ECO:0000313" key="18">
    <source>
        <dbReference type="EMBL" id="SEQ37340.1"/>
    </source>
</evidence>
<evidence type="ECO:0000259" key="17">
    <source>
        <dbReference type="Pfam" id="PF08245"/>
    </source>
</evidence>
<protein>
    <recommendedName>
        <fullName evidence="3 14">UDP-N-acetylmuramate--L-alanine ligase</fullName>
        <ecNumber evidence="3 14">6.3.2.8</ecNumber>
    </recommendedName>
    <alternativeName>
        <fullName evidence="14">UDP-N-acetylmuramoyl-L-alanine synthetase</fullName>
    </alternativeName>
</protein>
<dbReference type="Pfam" id="PF08245">
    <property type="entry name" value="Mur_ligase_M"/>
    <property type="match status" value="1"/>
</dbReference>
<keyword evidence="9 14" id="KW-0133">Cell shape</keyword>
<dbReference type="RefSeq" id="WP_091773395.1">
    <property type="nucleotide sequence ID" value="NZ_FOES01000012.1"/>
</dbReference>
<dbReference type="GO" id="GO:0008763">
    <property type="term" value="F:UDP-N-acetylmuramate-L-alanine ligase activity"/>
    <property type="evidence" value="ECO:0007669"/>
    <property type="project" value="UniProtKB-UniRule"/>
</dbReference>
<dbReference type="GO" id="GO:0071555">
    <property type="term" value="P:cell wall organization"/>
    <property type="evidence" value="ECO:0007669"/>
    <property type="project" value="UniProtKB-KW"/>
</dbReference>